<name>A0A5J4LN10_9ACTN</name>
<keyword evidence="3" id="KW-1185">Reference proteome</keyword>
<reference evidence="2 3" key="1">
    <citation type="submission" date="2019-10" db="EMBL/GenBank/DDBJ databases">
        <title>Whole genome shotgun sequence of Streptomyces angustmyceticus NBRC 3934.</title>
        <authorList>
            <person name="Hosoyama A."/>
            <person name="Ichikawa N."/>
            <person name="Kimura A."/>
            <person name="Kitahashi Y."/>
            <person name="Komaki H."/>
            <person name="Uohara A."/>
        </authorList>
    </citation>
    <scope>NUCLEOTIDE SEQUENCE [LARGE SCALE GENOMIC DNA]</scope>
    <source>
        <strain evidence="2 3">NBRC 3934</strain>
    </source>
</reference>
<protein>
    <submittedName>
        <fullName evidence="2">Uncharacterized protein</fullName>
    </submittedName>
</protein>
<dbReference type="AlphaFoldDB" id="A0A5J4LN10"/>
<dbReference type="GeneID" id="96753295"/>
<dbReference type="EMBL" id="BLAG01000022">
    <property type="protein sequence ID" value="GES33904.1"/>
    <property type="molecule type" value="Genomic_DNA"/>
</dbReference>
<feature type="region of interest" description="Disordered" evidence="1">
    <location>
        <begin position="1"/>
        <end position="85"/>
    </location>
</feature>
<evidence type="ECO:0000256" key="1">
    <source>
        <dbReference type="SAM" id="MobiDB-lite"/>
    </source>
</evidence>
<organism evidence="2 3">
    <name type="scientific">Streptomyces angustmyceticus</name>
    <dbReference type="NCBI Taxonomy" id="285578"/>
    <lineage>
        <taxon>Bacteria</taxon>
        <taxon>Bacillati</taxon>
        <taxon>Actinomycetota</taxon>
        <taxon>Actinomycetes</taxon>
        <taxon>Kitasatosporales</taxon>
        <taxon>Streptomycetaceae</taxon>
        <taxon>Streptomyces</taxon>
    </lineage>
</organism>
<comment type="caution">
    <text evidence="2">The sequence shown here is derived from an EMBL/GenBank/DDBJ whole genome shotgun (WGS) entry which is preliminary data.</text>
</comment>
<sequence length="85" mass="9095">MSTEKQVQHLRDRDIVKPLDNHQPIAGAGVAPKASPQGDRDVIKPLDNHQPIAGSGVQATADDNHQPTPGERLTGDNHQPVGKPQ</sequence>
<gene>
    <name evidence="2" type="ORF">San01_63920</name>
</gene>
<evidence type="ECO:0000313" key="3">
    <source>
        <dbReference type="Proteomes" id="UP000325598"/>
    </source>
</evidence>
<dbReference type="Proteomes" id="UP000325598">
    <property type="component" value="Unassembled WGS sequence"/>
</dbReference>
<dbReference type="RefSeq" id="WP_086719040.1">
    <property type="nucleotide sequence ID" value="NZ_BLAG01000022.1"/>
</dbReference>
<dbReference type="OrthoDB" id="4192576at2"/>
<evidence type="ECO:0000313" key="2">
    <source>
        <dbReference type="EMBL" id="GES33904.1"/>
    </source>
</evidence>
<feature type="compositionally biased region" description="Basic and acidic residues" evidence="1">
    <location>
        <begin position="1"/>
        <end position="20"/>
    </location>
</feature>
<feature type="compositionally biased region" description="Basic and acidic residues" evidence="1">
    <location>
        <begin position="38"/>
        <end position="47"/>
    </location>
</feature>
<accession>A0A5J4LN10</accession>
<proteinExistence type="predicted"/>